<dbReference type="Proteomes" id="UP000277928">
    <property type="component" value="Unassembled WGS sequence"/>
</dbReference>
<dbReference type="STRING" id="42156.A0A3P6U210"/>
<dbReference type="Gene3D" id="1.20.140.80">
    <property type="entry name" value="Transcription factor DP"/>
    <property type="match status" value="1"/>
</dbReference>
<reference evidence="10 11" key="1">
    <citation type="submission" date="2018-08" db="EMBL/GenBank/DDBJ databases">
        <authorList>
            <person name="Laetsch R D."/>
            <person name="Stevens L."/>
            <person name="Kumar S."/>
            <person name="Blaxter L. M."/>
        </authorList>
    </citation>
    <scope>NUCLEOTIDE SEQUENCE [LARGE SCALE GENOMIC DNA]</scope>
</reference>
<evidence type="ECO:0000259" key="8">
    <source>
        <dbReference type="SMART" id="SM01138"/>
    </source>
</evidence>
<dbReference type="GO" id="GO:0000977">
    <property type="term" value="F:RNA polymerase II transcription regulatory region sequence-specific DNA binding"/>
    <property type="evidence" value="ECO:0007669"/>
    <property type="project" value="TreeGrafter"/>
</dbReference>
<name>A0A3P6U210_LITSI</name>
<evidence type="ECO:0000256" key="2">
    <source>
        <dbReference type="ARBA" id="ARBA00010940"/>
    </source>
</evidence>
<dbReference type="InterPro" id="IPR003316">
    <property type="entry name" value="E2F_WHTH_DNA-bd_dom"/>
</dbReference>
<dbReference type="FunFam" id="1.20.140.80:FF:000001">
    <property type="entry name" value="Transcription factor"/>
    <property type="match status" value="1"/>
</dbReference>
<evidence type="ECO:0000256" key="4">
    <source>
        <dbReference type="ARBA" id="ARBA00023125"/>
    </source>
</evidence>
<comment type="similarity">
    <text evidence="2 7">Belongs to the E2F/DP family.</text>
</comment>
<sequence>MRNIKNARSVDPEKGNFNTNGKNFITATLNDLRNKWKYFDFDPNGDLKIDNQLRSYSSNSYRVMDERETSSAPSELATHLPSRVVTPSAQNNQNNYSAGAGSARRLTTHASISPSMSVSAMVPSRYVPVTRISTNPAGSSSVYQAKRPLSNNYACDLQLIRKFPRSTDKSKGLRHFSTKVCEKVKEKGHTNYNEVADELVSEYFDSADVQPTDTEKQQYDMKNIRRRVYDALNVLMAMNIIEKEKKEIRWVGLPTSSVQECRKLEEEKAKRQERIRHKSDQLQELIIQLVAYKTLVEKNRELERDNGRPMEDSILYLPFIIVNTAKKTFIDCAISHDKTEYLFNFDQPFEIHDDIEVLKRLGLAYGLDRGEVSDADRNKIKSYLPLCLRDYVDQIIDGTWNNATYDISSNIISAPQENKQTVYAIASAPRVESTVDIPQGYLQPKRLASSSSRVIPPVLPRTVIAGTSSLQTDSDSKYLTTGSNGYRAVRTPTQRYSVQQEGSSNGQQRTFNANRQVAYTIQDVGQDQLSEEQQYEVYEEEEENLGYE</sequence>
<dbReference type="CDD" id="cd14458">
    <property type="entry name" value="DP_DD"/>
    <property type="match status" value="1"/>
</dbReference>
<keyword evidence="6 7" id="KW-0539">Nucleus</keyword>
<keyword evidence="3 7" id="KW-0805">Transcription regulation</keyword>
<gene>
    <name evidence="10" type="ORF">NLS_LOCUS1697</name>
</gene>
<keyword evidence="5 7" id="KW-0804">Transcription</keyword>
<evidence type="ECO:0000256" key="1">
    <source>
        <dbReference type="ARBA" id="ARBA00004123"/>
    </source>
</evidence>
<dbReference type="SMART" id="SM01372">
    <property type="entry name" value="E2F_TDP"/>
    <property type="match status" value="1"/>
</dbReference>
<evidence type="ECO:0000256" key="5">
    <source>
        <dbReference type="ARBA" id="ARBA00023163"/>
    </source>
</evidence>
<dbReference type="PANTHER" id="PTHR12548:SF9">
    <property type="entry name" value="TRANSCRIPTION FACTOR DP"/>
    <property type="match status" value="1"/>
</dbReference>
<evidence type="ECO:0000259" key="9">
    <source>
        <dbReference type="SMART" id="SM01372"/>
    </source>
</evidence>
<keyword evidence="11" id="KW-1185">Reference proteome</keyword>
<protein>
    <recommendedName>
        <fullName evidence="12">Transcription factor</fullName>
    </recommendedName>
</protein>
<evidence type="ECO:0000313" key="10">
    <source>
        <dbReference type="EMBL" id="VDK72154.1"/>
    </source>
</evidence>
<accession>A0A3P6U210</accession>
<dbReference type="InterPro" id="IPR036388">
    <property type="entry name" value="WH-like_DNA-bd_sf"/>
</dbReference>
<dbReference type="InterPro" id="IPR015648">
    <property type="entry name" value="Transcrpt_fac_DP"/>
</dbReference>
<dbReference type="FunFam" id="1.10.10.10:FF:000047">
    <property type="entry name" value="Transcription factor"/>
    <property type="match status" value="1"/>
</dbReference>
<dbReference type="SMART" id="SM01138">
    <property type="entry name" value="DP"/>
    <property type="match status" value="1"/>
</dbReference>
<feature type="domain" description="Transcription factor DP C-terminal" evidence="8">
    <location>
        <begin position="259"/>
        <end position="402"/>
    </location>
</feature>
<proteinExistence type="inferred from homology"/>
<dbReference type="Pfam" id="PF08781">
    <property type="entry name" value="DP"/>
    <property type="match status" value="1"/>
</dbReference>
<keyword evidence="4 7" id="KW-0238">DNA-binding</keyword>
<dbReference type="PANTHER" id="PTHR12548">
    <property type="entry name" value="TRANSCRIPTION FACTOR DP"/>
    <property type="match status" value="1"/>
</dbReference>
<feature type="domain" description="E2F/DP family winged-helix DNA-binding" evidence="9">
    <location>
        <begin position="168"/>
        <end position="252"/>
    </location>
</feature>
<evidence type="ECO:0000256" key="3">
    <source>
        <dbReference type="ARBA" id="ARBA00023015"/>
    </source>
</evidence>
<dbReference type="EMBL" id="UYRX01000064">
    <property type="protein sequence ID" value="VDK72154.1"/>
    <property type="molecule type" value="Genomic_DNA"/>
</dbReference>
<dbReference type="GO" id="GO:0051726">
    <property type="term" value="P:regulation of cell cycle"/>
    <property type="evidence" value="ECO:0007669"/>
    <property type="project" value="InterPro"/>
</dbReference>
<dbReference type="GO" id="GO:0000981">
    <property type="term" value="F:DNA-binding transcription factor activity, RNA polymerase II-specific"/>
    <property type="evidence" value="ECO:0007669"/>
    <property type="project" value="TreeGrafter"/>
</dbReference>
<evidence type="ECO:0008006" key="12">
    <source>
        <dbReference type="Google" id="ProtNLM"/>
    </source>
</evidence>
<organism evidence="10 11">
    <name type="scientific">Litomosoides sigmodontis</name>
    <name type="common">Filarial nematode worm</name>
    <dbReference type="NCBI Taxonomy" id="42156"/>
    <lineage>
        <taxon>Eukaryota</taxon>
        <taxon>Metazoa</taxon>
        <taxon>Ecdysozoa</taxon>
        <taxon>Nematoda</taxon>
        <taxon>Chromadorea</taxon>
        <taxon>Rhabditida</taxon>
        <taxon>Spirurina</taxon>
        <taxon>Spiruromorpha</taxon>
        <taxon>Filarioidea</taxon>
        <taxon>Onchocercidae</taxon>
        <taxon>Litomosoides</taxon>
    </lineage>
</organism>
<dbReference type="OrthoDB" id="552115at2759"/>
<dbReference type="SUPFAM" id="SSF46785">
    <property type="entry name" value="Winged helix' DNA-binding domain"/>
    <property type="match status" value="1"/>
</dbReference>
<evidence type="ECO:0000256" key="6">
    <source>
        <dbReference type="ARBA" id="ARBA00023242"/>
    </source>
</evidence>
<dbReference type="InterPro" id="IPR036390">
    <property type="entry name" value="WH_DNA-bd_sf"/>
</dbReference>
<dbReference type="InterPro" id="IPR014889">
    <property type="entry name" value="Transc_factor_DP_C"/>
</dbReference>
<dbReference type="AlphaFoldDB" id="A0A3P6U210"/>
<dbReference type="SUPFAM" id="SSF144074">
    <property type="entry name" value="E2F-DP heterodimerization region"/>
    <property type="match status" value="1"/>
</dbReference>
<dbReference type="InterPro" id="IPR038168">
    <property type="entry name" value="TF_DP_C_sf"/>
</dbReference>
<comment type="subcellular location">
    <subcellularLocation>
        <location evidence="1 7">Nucleus</location>
    </subcellularLocation>
</comment>
<dbReference type="GO" id="GO:0005667">
    <property type="term" value="C:transcription regulator complex"/>
    <property type="evidence" value="ECO:0007669"/>
    <property type="project" value="InterPro"/>
</dbReference>
<dbReference type="GO" id="GO:0005634">
    <property type="term" value="C:nucleus"/>
    <property type="evidence" value="ECO:0007669"/>
    <property type="project" value="UniProtKB-SubCell"/>
</dbReference>
<evidence type="ECO:0000256" key="7">
    <source>
        <dbReference type="RuleBase" id="RU003796"/>
    </source>
</evidence>
<dbReference type="OMA" id="SHDKTEY"/>
<dbReference type="InterPro" id="IPR037241">
    <property type="entry name" value="E2F-DP_heterodim"/>
</dbReference>
<dbReference type="Pfam" id="PF02319">
    <property type="entry name" value="WHD_E2F_TDP"/>
    <property type="match status" value="1"/>
</dbReference>
<dbReference type="Gene3D" id="1.10.10.10">
    <property type="entry name" value="Winged helix-like DNA-binding domain superfamily/Winged helix DNA-binding domain"/>
    <property type="match status" value="1"/>
</dbReference>
<evidence type="ECO:0000313" key="11">
    <source>
        <dbReference type="Proteomes" id="UP000277928"/>
    </source>
</evidence>